<evidence type="ECO:0000313" key="2">
    <source>
        <dbReference type="EMBL" id="KAB8139354.1"/>
    </source>
</evidence>
<dbReference type="EMBL" id="WEID01000004">
    <property type="protein sequence ID" value="KAB8139354.1"/>
    <property type="molecule type" value="Genomic_DNA"/>
</dbReference>
<protein>
    <submittedName>
        <fullName evidence="2">NAD(P)H-binding protein</fullName>
    </submittedName>
</protein>
<comment type="caution">
    <text evidence="2">The sequence shown here is derived from an EMBL/GenBank/DDBJ whole genome shotgun (WGS) entry which is preliminary data.</text>
</comment>
<dbReference type="Proteomes" id="UP000480246">
    <property type="component" value="Unassembled WGS sequence"/>
</dbReference>
<dbReference type="Pfam" id="PF13460">
    <property type="entry name" value="NAD_binding_10"/>
    <property type="match status" value="1"/>
</dbReference>
<dbReference type="InterPro" id="IPR016040">
    <property type="entry name" value="NAD(P)-bd_dom"/>
</dbReference>
<dbReference type="PANTHER" id="PTHR48079">
    <property type="entry name" value="PROTEIN YEEZ"/>
    <property type="match status" value="1"/>
</dbReference>
<dbReference type="AlphaFoldDB" id="A0A7C8L151"/>
<evidence type="ECO:0000313" key="3">
    <source>
        <dbReference type="Proteomes" id="UP000480246"/>
    </source>
</evidence>
<dbReference type="PANTHER" id="PTHR48079:SF6">
    <property type="entry name" value="NAD(P)-BINDING DOMAIN-CONTAINING PROTEIN-RELATED"/>
    <property type="match status" value="1"/>
</dbReference>
<dbReference type="OrthoDB" id="112777at2"/>
<dbReference type="SUPFAM" id="SSF51735">
    <property type="entry name" value="NAD(P)-binding Rossmann-fold domains"/>
    <property type="match status" value="1"/>
</dbReference>
<dbReference type="InterPro" id="IPR051783">
    <property type="entry name" value="NAD(P)-dependent_oxidoreduct"/>
</dbReference>
<dbReference type="InterPro" id="IPR036291">
    <property type="entry name" value="NAD(P)-bd_dom_sf"/>
</dbReference>
<dbReference type="Gene3D" id="3.40.50.720">
    <property type="entry name" value="NAD(P)-binding Rossmann-like Domain"/>
    <property type="match status" value="1"/>
</dbReference>
<dbReference type="RefSeq" id="WP_153400861.1">
    <property type="nucleotide sequence ID" value="NZ_ML762424.1"/>
</dbReference>
<dbReference type="GO" id="GO:0005737">
    <property type="term" value="C:cytoplasm"/>
    <property type="evidence" value="ECO:0007669"/>
    <property type="project" value="TreeGrafter"/>
</dbReference>
<gene>
    <name evidence="2" type="ORF">F9U64_00740</name>
</gene>
<organism evidence="2 3">
    <name type="scientific">Gracilibacillus oryzae</name>
    <dbReference type="NCBI Taxonomy" id="1672701"/>
    <lineage>
        <taxon>Bacteria</taxon>
        <taxon>Bacillati</taxon>
        <taxon>Bacillota</taxon>
        <taxon>Bacilli</taxon>
        <taxon>Bacillales</taxon>
        <taxon>Bacillaceae</taxon>
        <taxon>Gracilibacillus</taxon>
    </lineage>
</organism>
<name>A0A7C8L151_9BACI</name>
<evidence type="ECO:0000259" key="1">
    <source>
        <dbReference type="Pfam" id="PF13460"/>
    </source>
</evidence>
<proteinExistence type="predicted"/>
<feature type="domain" description="NAD(P)-binding" evidence="1">
    <location>
        <begin position="7"/>
        <end position="159"/>
    </location>
</feature>
<sequence>MKVLVLGASGGMGSAIVNELTSREMEVVAFARTKAKLYQLYGNNSLVNIVAGDMLNGMEVIKAAEGTDLIIHSVNVPYAEWAEKLPKIMQHTLNAAKKHKTRLAIVDNIYGYGKNSGKKIKEDQPKQAHTRKGQIRLELEQMVKDSGVSYVIAHFPDFYGPHAGNAILNYYLQSVAEKKRSMFVGDPNILREYIYTPDGAKALVNLAIHETAYGRNWNIPATDVISGKQIFEITDKLTNQNGKPVIVNKLMIQLLGLFDKNMREVVEMFYLTKEPVVLDGELYEREIGPIPKTSYEEGLKETLRSLAETREQEETVNGPV</sequence>
<reference evidence="2 3" key="1">
    <citation type="submission" date="2019-10" db="EMBL/GenBank/DDBJ databases">
        <title>Gracilibacillus sp. nov. isolated from rice seeds.</title>
        <authorList>
            <person name="He S."/>
        </authorList>
    </citation>
    <scope>NUCLEOTIDE SEQUENCE [LARGE SCALE GENOMIC DNA]</scope>
    <source>
        <strain evidence="2 3">TD8</strain>
    </source>
</reference>
<keyword evidence="3" id="KW-1185">Reference proteome</keyword>
<dbReference type="GO" id="GO:0004029">
    <property type="term" value="F:aldehyde dehydrogenase (NAD+) activity"/>
    <property type="evidence" value="ECO:0007669"/>
    <property type="project" value="TreeGrafter"/>
</dbReference>
<accession>A0A7C8L151</accession>